<gene>
    <name evidence="1" type="ORF">PCON_12984</name>
</gene>
<sequence length="105" mass="11806">MKQEIDFLVRVGLRLFEALCSRVYAERVWESRSLRIGQPKLMTTTTCRNASPLREEASLFFADPALDCRISGSSLNPGNRFAEAVVPTTICRAGCLLSKRTWQVP</sequence>
<organism evidence="1 2">
    <name type="scientific">Pyronema omphalodes (strain CBS 100304)</name>
    <name type="common">Pyronema confluens</name>
    <dbReference type="NCBI Taxonomy" id="1076935"/>
    <lineage>
        <taxon>Eukaryota</taxon>
        <taxon>Fungi</taxon>
        <taxon>Dikarya</taxon>
        <taxon>Ascomycota</taxon>
        <taxon>Pezizomycotina</taxon>
        <taxon>Pezizomycetes</taxon>
        <taxon>Pezizales</taxon>
        <taxon>Pyronemataceae</taxon>
        <taxon>Pyronema</taxon>
    </lineage>
</organism>
<name>U4LLB3_PYROM</name>
<proteinExistence type="predicted"/>
<keyword evidence="2" id="KW-1185">Reference proteome</keyword>
<evidence type="ECO:0000313" key="1">
    <source>
        <dbReference type="EMBL" id="CCX32352.1"/>
    </source>
</evidence>
<evidence type="ECO:0000313" key="2">
    <source>
        <dbReference type="Proteomes" id="UP000018144"/>
    </source>
</evidence>
<protein>
    <submittedName>
        <fullName evidence="1">Uncharacterized protein</fullName>
    </submittedName>
</protein>
<dbReference type="AlphaFoldDB" id="U4LLB3"/>
<accession>U4LLB3</accession>
<reference evidence="1 2" key="1">
    <citation type="journal article" date="2013" name="PLoS Genet.">
        <title>The genome and development-dependent transcriptomes of Pyronema confluens: a window into fungal evolution.</title>
        <authorList>
            <person name="Traeger S."/>
            <person name="Altegoer F."/>
            <person name="Freitag M."/>
            <person name="Gabaldon T."/>
            <person name="Kempken F."/>
            <person name="Kumar A."/>
            <person name="Marcet-Houben M."/>
            <person name="Poggeler S."/>
            <person name="Stajich J.E."/>
            <person name="Nowrousian M."/>
        </authorList>
    </citation>
    <scope>NUCLEOTIDE SEQUENCE [LARGE SCALE GENOMIC DNA]</scope>
    <source>
        <strain evidence="2">CBS 100304</strain>
        <tissue evidence="1">Vegetative mycelium</tissue>
    </source>
</reference>
<dbReference type="EMBL" id="HF935830">
    <property type="protein sequence ID" value="CCX32352.1"/>
    <property type="molecule type" value="Genomic_DNA"/>
</dbReference>
<dbReference type="Proteomes" id="UP000018144">
    <property type="component" value="Unassembled WGS sequence"/>
</dbReference>